<dbReference type="InterPro" id="IPR009695">
    <property type="entry name" value="Diacylglyc_glucosyltr_N"/>
</dbReference>
<keyword evidence="3" id="KW-0808">Transferase</keyword>
<sequence>MARYLILHASVGSGHRSAAHALADALERLPDSEVRIEDTLDYASPIFSTAYARSYLELSQRAPLLWQMFYESTDNSDTEWAPIRDRMRGLVAELAVNKLKDLIRQYAPAAIICTHFLPAELLVRLKLDGDMRVPTYTVITDHAVHSQWITPGVDGYFVASDFPCKLMVERGVPAAIIHVTGIPVNPAIAETKEPRAMRTLHDLPVDGPVISLFGGGLVPKRAHPIVEGLTRLEIPGMLVVVAGRNAELPAA</sequence>
<dbReference type="GO" id="GO:0016758">
    <property type="term" value="F:hexosyltransferase activity"/>
    <property type="evidence" value="ECO:0007669"/>
    <property type="project" value="InterPro"/>
</dbReference>
<feature type="domain" description="Diacylglycerol glucosyltransferase N-terminal" evidence="4">
    <location>
        <begin position="15"/>
        <end position="184"/>
    </location>
</feature>
<comment type="similarity">
    <text evidence="1">Belongs to the glycosyltransferase 28 family.</text>
</comment>
<organism evidence="5 6">
    <name type="scientific">Kouleothrix aurantiaca</name>
    <dbReference type="NCBI Taxonomy" id="186479"/>
    <lineage>
        <taxon>Bacteria</taxon>
        <taxon>Bacillati</taxon>
        <taxon>Chloroflexota</taxon>
        <taxon>Chloroflexia</taxon>
        <taxon>Chloroflexales</taxon>
        <taxon>Roseiflexineae</taxon>
        <taxon>Roseiflexaceae</taxon>
        <taxon>Kouleothrix</taxon>
    </lineage>
</organism>
<accession>A0A0P9CTU4</accession>
<evidence type="ECO:0000259" key="4">
    <source>
        <dbReference type="Pfam" id="PF06925"/>
    </source>
</evidence>
<keyword evidence="6" id="KW-1185">Reference proteome</keyword>
<reference evidence="5 6" key="1">
    <citation type="submission" date="2015-09" db="EMBL/GenBank/DDBJ databases">
        <title>Draft genome sequence of Kouleothrix aurantiaca JCM 19913.</title>
        <authorList>
            <person name="Hemp J."/>
        </authorList>
    </citation>
    <scope>NUCLEOTIDE SEQUENCE [LARGE SCALE GENOMIC DNA]</scope>
    <source>
        <strain evidence="5 6">COM-B</strain>
    </source>
</reference>
<dbReference type="PANTHER" id="PTHR43025:SF3">
    <property type="entry name" value="MONOGALACTOSYLDIACYLGLYCEROL SYNTHASE 1, CHLOROPLASTIC"/>
    <property type="match status" value="1"/>
</dbReference>
<dbReference type="InterPro" id="IPR050519">
    <property type="entry name" value="Glycosyltransf_28_UgtP"/>
</dbReference>
<feature type="non-terminal residue" evidence="5">
    <location>
        <position position="251"/>
    </location>
</feature>
<dbReference type="EMBL" id="LJCR01002221">
    <property type="protein sequence ID" value="KPV49067.1"/>
    <property type="molecule type" value="Genomic_DNA"/>
</dbReference>
<keyword evidence="2" id="KW-0328">Glycosyltransferase</keyword>
<dbReference type="PANTHER" id="PTHR43025">
    <property type="entry name" value="MONOGALACTOSYLDIACYLGLYCEROL SYNTHASE"/>
    <property type="match status" value="1"/>
</dbReference>
<evidence type="ECO:0000313" key="6">
    <source>
        <dbReference type="Proteomes" id="UP000050509"/>
    </source>
</evidence>
<comment type="caution">
    <text evidence="5">The sequence shown here is derived from an EMBL/GenBank/DDBJ whole genome shotgun (WGS) entry which is preliminary data.</text>
</comment>
<dbReference type="SUPFAM" id="SSF53756">
    <property type="entry name" value="UDP-Glycosyltransferase/glycogen phosphorylase"/>
    <property type="match status" value="1"/>
</dbReference>
<dbReference type="GO" id="GO:0009247">
    <property type="term" value="P:glycolipid biosynthetic process"/>
    <property type="evidence" value="ECO:0007669"/>
    <property type="project" value="InterPro"/>
</dbReference>
<dbReference type="AlphaFoldDB" id="A0A0P9CTU4"/>
<proteinExistence type="inferred from homology"/>
<gene>
    <name evidence="5" type="ORF">SE17_34695</name>
</gene>
<evidence type="ECO:0000313" key="5">
    <source>
        <dbReference type="EMBL" id="KPV49067.1"/>
    </source>
</evidence>
<dbReference type="Proteomes" id="UP000050509">
    <property type="component" value="Unassembled WGS sequence"/>
</dbReference>
<evidence type="ECO:0000256" key="3">
    <source>
        <dbReference type="ARBA" id="ARBA00022679"/>
    </source>
</evidence>
<dbReference type="GO" id="GO:0016020">
    <property type="term" value="C:membrane"/>
    <property type="evidence" value="ECO:0007669"/>
    <property type="project" value="GOC"/>
</dbReference>
<evidence type="ECO:0000256" key="2">
    <source>
        <dbReference type="ARBA" id="ARBA00022676"/>
    </source>
</evidence>
<dbReference type="Pfam" id="PF06925">
    <property type="entry name" value="MGDG_synth"/>
    <property type="match status" value="1"/>
</dbReference>
<protein>
    <recommendedName>
        <fullName evidence="4">Diacylglycerol glucosyltransferase N-terminal domain-containing protein</fullName>
    </recommendedName>
</protein>
<name>A0A0P9CTU4_9CHLR</name>
<evidence type="ECO:0000256" key="1">
    <source>
        <dbReference type="ARBA" id="ARBA00006962"/>
    </source>
</evidence>